<dbReference type="Proteomes" id="UP000503447">
    <property type="component" value="Chromosome"/>
</dbReference>
<feature type="compositionally biased region" description="Pro residues" evidence="1">
    <location>
        <begin position="97"/>
        <end position="106"/>
    </location>
</feature>
<feature type="compositionally biased region" description="Basic and acidic residues" evidence="1">
    <location>
        <begin position="52"/>
        <end position="68"/>
    </location>
</feature>
<proteinExistence type="predicted"/>
<sequence>MGGWQPARLCRLGPGSRLGAATYLETEWSVVSSEILRALVRADGSRFARDEKGAPRERMFETGREHPTRHWGPRVGVDFGTGFRNSRRGHSSRNVRRPPPGPTPHR</sequence>
<keyword evidence="3" id="KW-1185">Reference proteome</keyword>
<feature type="region of interest" description="Disordered" evidence="1">
    <location>
        <begin position="52"/>
        <end position="106"/>
    </location>
</feature>
<accession>A0A6M5YTB0</accession>
<evidence type="ECO:0000313" key="2">
    <source>
        <dbReference type="EMBL" id="QJW96563.1"/>
    </source>
</evidence>
<dbReference type="EMBL" id="CP053452">
    <property type="protein sequence ID" value="QJW96563.1"/>
    <property type="molecule type" value="Genomic_DNA"/>
</dbReference>
<reference evidence="3" key="1">
    <citation type="submission" date="2020-05" db="EMBL/GenBank/DDBJ databases">
        <title>Frigoriglobus tundricola gen. nov., sp. nov., a psychrotolerant cellulolytic planctomycete of the family Gemmataceae with two divergent copies of 16S rRNA gene.</title>
        <authorList>
            <person name="Kulichevskaya I.S."/>
            <person name="Ivanova A.A."/>
            <person name="Naumoff D.G."/>
            <person name="Beletsky A.V."/>
            <person name="Rijpstra W.I.C."/>
            <person name="Sinninghe Damste J.S."/>
            <person name="Mardanov A.V."/>
            <person name="Ravin N.V."/>
            <person name="Dedysh S.N."/>
        </authorList>
    </citation>
    <scope>NUCLEOTIDE SEQUENCE [LARGE SCALE GENOMIC DNA]</scope>
    <source>
        <strain evidence="3">PL17</strain>
    </source>
</reference>
<gene>
    <name evidence="2" type="ORF">FTUN_4120</name>
</gene>
<evidence type="ECO:0000313" key="3">
    <source>
        <dbReference type="Proteomes" id="UP000503447"/>
    </source>
</evidence>
<dbReference type="KEGG" id="ftj:FTUN_4120"/>
<feature type="compositionally biased region" description="Basic residues" evidence="1">
    <location>
        <begin position="85"/>
        <end position="96"/>
    </location>
</feature>
<dbReference type="AlphaFoldDB" id="A0A6M5YTB0"/>
<evidence type="ECO:0000256" key="1">
    <source>
        <dbReference type="SAM" id="MobiDB-lite"/>
    </source>
</evidence>
<organism evidence="2 3">
    <name type="scientific">Frigoriglobus tundricola</name>
    <dbReference type="NCBI Taxonomy" id="2774151"/>
    <lineage>
        <taxon>Bacteria</taxon>
        <taxon>Pseudomonadati</taxon>
        <taxon>Planctomycetota</taxon>
        <taxon>Planctomycetia</taxon>
        <taxon>Gemmatales</taxon>
        <taxon>Gemmataceae</taxon>
        <taxon>Frigoriglobus</taxon>
    </lineage>
</organism>
<protein>
    <submittedName>
        <fullName evidence="2">Uncharacterized protein</fullName>
    </submittedName>
</protein>
<name>A0A6M5YTB0_9BACT</name>